<dbReference type="EMBL" id="CVQH01025749">
    <property type="protein sequence ID" value="CRK38916.1"/>
    <property type="molecule type" value="Genomic_DNA"/>
</dbReference>
<evidence type="ECO:0000313" key="3">
    <source>
        <dbReference type="Proteomes" id="UP000044602"/>
    </source>
</evidence>
<evidence type="ECO:0000313" key="1">
    <source>
        <dbReference type="EMBL" id="CRK16487.1"/>
    </source>
</evidence>
<evidence type="ECO:0000313" key="2">
    <source>
        <dbReference type="EMBL" id="CRK38916.1"/>
    </source>
</evidence>
<dbReference type="PANTHER" id="PTHR40518">
    <property type="entry name" value="ACETOACETATE DECARBOXYLASE"/>
    <property type="match status" value="1"/>
</dbReference>
<evidence type="ECO:0000313" key="4">
    <source>
        <dbReference type="Proteomes" id="UP000045706"/>
    </source>
</evidence>
<dbReference type="PANTHER" id="PTHR40518:SF1">
    <property type="entry name" value="ACETOACETATE DECARBOXYLASE"/>
    <property type="match status" value="1"/>
</dbReference>
<protein>
    <submittedName>
        <fullName evidence="1">Uncharacterized protein</fullName>
    </submittedName>
</protein>
<reference evidence="3 4" key="1">
    <citation type="submission" date="2015-05" db="EMBL/GenBank/DDBJ databases">
        <authorList>
            <person name="Fogelqvist Johan"/>
        </authorList>
    </citation>
    <scope>NUCLEOTIDE SEQUENCE [LARGE SCALE GENOMIC DNA]</scope>
    <source>
        <strain evidence="2">VL1</strain>
        <strain evidence="1">VL2</strain>
    </source>
</reference>
<dbReference type="AlphaFoldDB" id="A0A0G4L3A4"/>
<proteinExistence type="predicted"/>
<name>A0A0G4L3A4_VERLO</name>
<dbReference type="InterPro" id="IPR023375">
    <property type="entry name" value="ADC_dom_sf"/>
</dbReference>
<gene>
    <name evidence="2" type="ORF">BN1708_007895</name>
    <name evidence="1" type="ORF">BN1723_011014</name>
</gene>
<dbReference type="Proteomes" id="UP000045706">
    <property type="component" value="Unassembled WGS sequence"/>
</dbReference>
<keyword evidence="3" id="KW-1185">Reference proteome</keyword>
<dbReference type="EMBL" id="CVQI01007002">
    <property type="protein sequence ID" value="CRK16487.1"/>
    <property type="molecule type" value="Genomic_DNA"/>
</dbReference>
<dbReference type="Gene3D" id="2.40.400.10">
    <property type="entry name" value="Acetoacetate decarboxylase-like"/>
    <property type="match status" value="1"/>
</dbReference>
<accession>A0A0G4L3A4</accession>
<organism evidence="1 4">
    <name type="scientific">Verticillium longisporum</name>
    <name type="common">Verticillium dahliae var. longisporum</name>
    <dbReference type="NCBI Taxonomy" id="100787"/>
    <lineage>
        <taxon>Eukaryota</taxon>
        <taxon>Fungi</taxon>
        <taxon>Dikarya</taxon>
        <taxon>Ascomycota</taxon>
        <taxon>Pezizomycotina</taxon>
        <taxon>Sordariomycetes</taxon>
        <taxon>Hypocreomycetidae</taxon>
        <taxon>Glomerellales</taxon>
        <taxon>Plectosphaerellaceae</taxon>
        <taxon>Verticillium</taxon>
    </lineage>
</organism>
<sequence>MAGAVDDWLGPCATPTSRNDEARLTGIIFTKTIVFFYLDAQTTSKQLIATQQDHLTMGDADEYTLVPPPWTLKGTVYLFAFWTTRSQAANPPSFAYSPLEASAGYATPEGSRHLGGLSMIQLIRYTESPVGPYDELILSPGFHEYTVEEAGRRVKKRNARITRIYVSQRQTCWNGRKNWNIPKHLAAFDWQDHQDGSTTIKVYPHDTEPVSAAEASPSKTPFFQTTFRPTPFVPSFPISMSLFKHLGVDATLVQPPLPQGQGSHGELPGTDRWCAVAPDQSSRRSSIGWFDLRQTDDQGNVVGEHENFWPGFWRWHLGVKMEDAEIGFGEGKYWDAPKSLL</sequence>
<dbReference type="SUPFAM" id="SSF160104">
    <property type="entry name" value="Acetoacetate decarboxylase-like"/>
    <property type="match status" value="1"/>
</dbReference>
<dbReference type="STRING" id="100787.A0A0G4L3A4"/>
<dbReference type="Proteomes" id="UP000044602">
    <property type="component" value="Unassembled WGS sequence"/>
</dbReference>